<keyword evidence="4" id="KW-0963">Cytoplasm</keyword>
<dbReference type="AlphaFoldDB" id="T1FYP4"/>
<dbReference type="EnsemblMetazoa" id="HelroT66726">
    <property type="protein sequence ID" value="HelroP66726"/>
    <property type="gene ID" value="HelroG66726"/>
</dbReference>
<dbReference type="Pfam" id="PF11923">
    <property type="entry name" value="NFACT-C"/>
    <property type="match status" value="1"/>
</dbReference>
<dbReference type="GeneID" id="20213942"/>
<dbReference type="EMBL" id="KB097143">
    <property type="protein sequence ID" value="ESN98868.1"/>
    <property type="molecule type" value="Genomic_DNA"/>
</dbReference>
<dbReference type="GO" id="GO:0072344">
    <property type="term" value="P:rescue of stalled ribosome"/>
    <property type="evidence" value="ECO:0000318"/>
    <property type="project" value="GO_Central"/>
</dbReference>
<feature type="compositionally biased region" description="Polar residues" evidence="8">
    <location>
        <begin position="895"/>
        <end position="917"/>
    </location>
</feature>
<dbReference type="PANTHER" id="PTHR15239">
    <property type="entry name" value="NUCLEAR EXPORT MEDIATOR FACTOR NEMF"/>
    <property type="match status" value="1"/>
</dbReference>
<name>T1FYP4_HELRO</name>
<reference evidence="11 13" key="2">
    <citation type="journal article" date="2013" name="Nature">
        <title>Insights into bilaterian evolution from three spiralian genomes.</title>
        <authorList>
            <person name="Simakov O."/>
            <person name="Marletaz F."/>
            <person name="Cho S.J."/>
            <person name="Edsinger-Gonzales E."/>
            <person name="Havlak P."/>
            <person name="Hellsten U."/>
            <person name="Kuo D.H."/>
            <person name="Larsson T."/>
            <person name="Lv J."/>
            <person name="Arendt D."/>
            <person name="Savage R."/>
            <person name="Osoegawa K."/>
            <person name="de Jong P."/>
            <person name="Grimwood J."/>
            <person name="Chapman J.A."/>
            <person name="Shapiro H."/>
            <person name="Aerts A."/>
            <person name="Otillar R.P."/>
            <person name="Terry A.Y."/>
            <person name="Boore J.L."/>
            <person name="Grigoriev I.V."/>
            <person name="Lindberg D.R."/>
            <person name="Seaver E.C."/>
            <person name="Weisblat D.A."/>
            <person name="Putnam N.H."/>
            <person name="Rokhsar D.S."/>
        </authorList>
    </citation>
    <scope>NUCLEOTIDE SEQUENCE</scope>
</reference>
<dbReference type="InParanoid" id="T1FYP4"/>
<evidence type="ECO:0000313" key="11">
    <source>
        <dbReference type="EMBL" id="ESN98868.1"/>
    </source>
</evidence>
<feature type="region of interest" description="Disordered" evidence="8">
    <location>
        <begin position="814"/>
        <end position="917"/>
    </location>
</feature>
<evidence type="ECO:0000256" key="2">
    <source>
        <dbReference type="ARBA" id="ARBA00004496"/>
    </source>
</evidence>
<feature type="domain" description="NFACT protein C-terminal" evidence="10">
    <location>
        <begin position="949"/>
        <end position="1040"/>
    </location>
</feature>
<evidence type="ECO:0008006" key="14">
    <source>
        <dbReference type="Google" id="ProtNLM"/>
    </source>
</evidence>
<dbReference type="FunCoup" id="T1FYP4">
    <property type="interactions" value="1418"/>
</dbReference>
<evidence type="ECO:0000256" key="7">
    <source>
        <dbReference type="SAM" id="Coils"/>
    </source>
</evidence>
<gene>
    <name evidence="12" type="primary">20213942</name>
    <name evidence="11" type="ORF">HELRODRAFT_66726</name>
</gene>
<reference evidence="13" key="1">
    <citation type="submission" date="2012-12" db="EMBL/GenBank/DDBJ databases">
        <authorList>
            <person name="Hellsten U."/>
            <person name="Grimwood J."/>
            <person name="Chapman J.A."/>
            <person name="Shapiro H."/>
            <person name="Aerts A."/>
            <person name="Otillar R.P."/>
            <person name="Terry A.Y."/>
            <person name="Boore J.L."/>
            <person name="Simakov O."/>
            <person name="Marletaz F."/>
            <person name="Cho S.-J."/>
            <person name="Edsinger-Gonzales E."/>
            <person name="Havlak P."/>
            <person name="Kuo D.-H."/>
            <person name="Larsson T."/>
            <person name="Lv J."/>
            <person name="Arendt D."/>
            <person name="Savage R."/>
            <person name="Osoegawa K."/>
            <person name="de Jong P."/>
            <person name="Lindberg D.R."/>
            <person name="Seaver E.C."/>
            <person name="Weisblat D.A."/>
            <person name="Putnam N.H."/>
            <person name="Grigoriev I.V."/>
            <person name="Rokhsar D.S."/>
        </authorList>
    </citation>
    <scope>NUCLEOTIDE SEQUENCE</scope>
</reference>
<protein>
    <recommendedName>
        <fullName evidence="14">NFACT RNA-binding domain-containing protein</fullName>
    </recommendedName>
</protein>
<evidence type="ECO:0000256" key="6">
    <source>
        <dbReference type="ARBA" id="ARBA00023242"/>
    </source>
</evidence>
<feature type="compositionally biased region" description="Acidic residues" evidence="8">
    <location>
        <begin position="672"/>
        <end position="689"/>
    </location>
</feature>
<evidence type="ECO:0000256" key="5">
    <source>
        <dbReference type="ARBA" id="ARBA00023054"/>
    </source>
</evidence>
<feature type="compositionally biased region" description="Basic residues" evidence="8">
    <location>
        <begin position="838"/>
        <end position="849"/>
    </location>
</feature>
<evidence type="ECO:0000256" key="3">
    <source>
        <dbReference type="ARBA" id="ARBA00008318"/>
    </source>
</evidence>
<dbReference type="KEGG" id="hro:HELRODRAFT_66726"/>
<dbReference type="OrthoDB" id="207084at2759"/>
<dbReference type="EMBL" id="AMQM01001070">
    <property type="status" value="NOT_ANNOTATED_CDS"/>
    <property type="molecule type" value="Genomic_DNA"/>
</dbReference>
<dbReference type="STRING" id="6412.T1FYP4"/>
<dbReference type="GO" id="GO:0005634">
    <property type="term" value="C:nucleus"/>
    <property type="evidence" value="ECO:0007669"/>
    <property type="project" value="UniProtKB-SubCell"/>
</dbReference>
<feature type="region of interest" description="Disordered" evidence="8">
    <location>
        <begin position="656"/>
        <end position="797"/>
    </location>
</feature>
<comment type="subcellular location">
    <subcellularLocation>
        <location evidence="2">Cytoplasm</location>
    </subcellularLocation>
    <subcellularLocation>
        <location evidence="1">Nucleus</location>
    </subcellularLocation>
</comment>
<evidence type="ECO:0000256" key="8">
    <source>
        <dbReference type="SAM" id="MobiDB-lite"/>
    </source>
</evidence>
<evidence type="ECO:0000256" key="4">
    <source>
        <dbReference type="ARBA" id="ARBA00022490"/>
    </source>
</evidence>
<evidence type="ECO:0000259" key="10">
    <source>
        <dbReference type="Pfam" id="PF11923"/>
    </source>
</evidence>
<dbReference type="GO" id="GO:1990112">
    <property type="term" value="C:RQC complex"/>
    <property type="evidence" value="ECO:0000318"/>
    <property type="project" value="GO_Central"/>
</dbReference>
<comment type="similarity">
    <text evidence="3">Belongs to the NEMF family.</text>
</comment>
<dbReference type="InterPro" id="IPR051608">
    <property type="entry name" value="RQC_Subunit_NEMF"/>
</dbReference>
<keyword evidence="5 7" id="KW-0175">Coiled coil</keyword>
<accession>T1FYP4</accession>
<feature type="compositionally biased region" description="Basic and acidic residues" evidence="8">
    <location>
        <begin position="762"/>
        <end position="780"/>
    </location>
</feature>
<dbReference type="FunFam" id="2.30.310.10:FF:000001">
    <property type="entry name" value="Nuclear export mediator factor Nemf"/>
    <property type="match status" value="1"/>
</dbReference>
<dbReference type="RefSeq" id="XP_009022456.1">
    <property type="nucleotide sequence ID" value="XM_009024208.1"/>
</dbReference>
<dbReference type="InterPro" id="IPR021846">
    <property type="entry name" value="NFACT-C"/>
</dbReference>
<feature type="coiled-coil region" evidence="7">
    <location>
        <begin position="294"/>
        <end position="321"/>
    </location>
</feature>
<dbReference type="InterPro" id="IPR008532">
    <property type="entry name" value="NFACT_RNA-bd"/>
</dbReference>
<organism evidence="12 13">
    <name type="scientific">Helobdella robusta</name>
    <name type="common">Californian leech</name>
    <dbReference type="NCBI Taxonomy" id="6412"/>
    <lineage>
        <taxon>Eukaryota</taxon>
        <taxon>Metazoa</taxon>
        <taxon>Spiralia</taxon>
        <taxon>Lophotrochozoa</taxon>
        <taxon>Annelida</taxon>
        <taxon>Clitellata</taxon>
        <taxon>Hirudinea</taxon>
        <taxon>Rhynchobdellida</taxon>
        <taxon>Glossiphoniidae</taxon>
        <taxon>Helobdella</taxon>
    </lineage>
</organism>
<dbReference type="Gene3D" id="2.30.310.10">
    <property type="entry name" value="ibrinogen binding protein from staphylococcus aureus domain"/>
    <property type="match status" value="1"/>
</dbReference>
<feature type="compositionally biased region" description="Acidic residues" evidence="8">
    <location>
        <begin position="717"/>
        <end position="744"/>
    </location>
</feature>
<feature type="compositionally biased region" description="Basic and acidic residues" evidence="8">
    <location>
        <begin position="690"/>
        <end position="716"/>
    </location>
</feature>
<dbReference type="GO" id="GO:0000049">
    <property type="term" value="F:tRNA binding"/>
    <property type="evidence" value="ECO:0000318"/>
    <property type="project" value="GO_Central"/>
</dbReference>
<sequence length="1050" mass="120564">MKLKFTTFDIKVLVDELSNKLAGMRVNNVYDVDSKTFLIKLNKTDEKAVLLLESGIRLHCTDFEWPKNIMPSGFAMKMRKHLKGRRLEFVKQLGVDRIVDMQFGSGEAAYHIILEMYDRGNIVLTDFEYNILNIQRPRTDNSQDVKFVVREKYPLQLAKQQQEPVTLEKLQAILSNSKMGDNLKKILNPHTVYGGHIIEHCLLDVGIPPNAKLGHEFHVENGLLSNIIIQKLIYIFKFLNYYSMKGYIITTKEEKTFKKDEDDHVVIYSEFHPVLFNQHKDKSFIEFQTFDQAIDEFFSKLETQKQDRKLLQQENTALKKLEHIKSDHVSRVQGLKEEQMEDMRRARLIQLNLPMVDQAITLIRHALAQQVDWTTLTQMVEEAATDNQVLASIKALKLDVNHITMLLKPPQHMNEDGDVDEDVDMNSYLSNVTEDDLALKPMKIDIDLNWSAYANARRYFDMKRQAALKELKTLDASTKAYKSAEKKTMQTLKEVQKVATIIKSRKTHWFEKFLWFISSENYVVIGGRDQQQNEFIVKKYLKSGDIYVHADLHGASSVIIKNPTGEPVPPVTLNEAGCMALCNSVAWEARVVTSSWWVYHHQVSKTAPTGEYLTTGSFMIRGKKNYLPPSNLIYGFAFLFKVDESCMHLHRNERRVKGQMDESAEGSVVTSEDVELLDENDDDDDDDEDDHHHHLDEDNSTKLDEEKDVNNNKNEEDRGEGDGNDEEDEEEEEDDEEERDDDDKDDNKNETAYDIGYPDTQIKYHFEDELDAHDADKQDRLNSSNVEQKRTAKLSAKQRRCVTIKIMFEFRQEAGEPKQAQPNDAPNNNANKQGPLKRGQKSKLKKMKKKYGDQDEEEREMRMFLLASSKGPNEEKLKKKQKKNTQTANVKKASNKVQASSSSHLTTSEQNEQNTISVPVGQEAGVLKLDGCYPYRCFFHSNQQNPNGQELNLLDSLTGTTHADDILLYCLPVCAPYNAITNYKFKVKLTPGTTKRGKAAKMAIAMFMQDKATSKMEKDLLKSVKDTDLSRNMPGKVKVSATKHLTKHKK</sequence>
<evidence type="ECO:0000313" key="12">
    <source>
        <dbReference type="EnsemblMetazoa" id="HelroP66726"/>
    </source>
</evidence>
<dbReference type="Pfam" id="PF05833">
    <property type="entry name" value="NFACT_N"/>
    <property type="match status" value="1"/>
</dbReference>
<evidence type="ECO:0000313" key="13">
    <source>
        <dbReference type="Proteomes" id="UP000015101"/>
    </source>
</evidence>
<dbReference type="HOGENOM" id="CLU_003612_1_0_1"/>
<feature type="compositionally biased region" description="Low complexity" evidence="8">
    <location>
        <begin position="817"/>
        <end position="833"/>
    </location>
</feature>
<dbReference type="PANTHER" id="PTHR15239:SF6">
    <property type="entry name" value="RIBOSOME QUALITY CONTROL COMPLEX SUBUNIT NEMF"/>
    <property type="match status" value="1"/>
</dbReference>
<dbReference type="OMA" id="MFLEFFA"/>
<dbReference type="Proteomes" id="UP000015101">
    <property type="component" value="Unassembled WGS sequence"/>
</dbReference>
<dbReference type="CTD" id="20213942"/>
<dbReference type="GO" id="GO:1990116">
    <property type="term" value="P:ribosome-associated ubiquitin-dependent protein catabolic process"/>
    <property type="evidence" value="ECO:0000318"/>
    <property type="project" value="GO_Central"/>
</dbReference>
<evidence type="ECO:0000256" key="1">
    <source>
        <dbReference type="ARBA" id="ARBA00004123"/>
    </source>
</evidence>
<dbReference type="GO" id="GO:0043023">
    <property type="term" value="F:ribosomal large subunit binding"/>
    <property type="evidence" value="ECO:0000318"/>
    <property type="project" value="GO_Central"/>
</dbReference>
<reference evidence="12" key="3">
    <citation type="submission" date="2015-06" db="UniProtKB">
        <authorList>
            <consortium name="EnsemblMetazoa"/>
        </authorList>
    </citation>
    <scope>IDENTIFICATION</scope>
</reference>
<proteinExistence type="inferred from homology"/>
<keyword evidence="13" id="KW-1185">Reference proteome</keyword>
<keyword evidence="6" id="KW-0539">Nucleus</keyword>
<evidence type="ECO:0000259" key="9">
    <source>
        <dbReference type="Pfam" id="PF05670"/>
    </source>
</evidence>
<dbReference type="GO" id="GO:0005737">
    <property type="term" value="C:cytoplasm"/>
    <property type="evidence" value="ECO:0007669"/>
    <property type="project" value="UniProtKB-SubCell"/>
</dbReference>
<dbReference type="Pfam" id="PF05670">
    <property type="entry name" value="NFACT-R_1"/>
    <property type="match status" value="1"/>
</dbReference>
<feature type="domain" description="NFACT RNA-binding" evidence="9">
    <location>
        <begin position="512"/>
        <end position="622"/>
    </location>
</feature>
<dbReference type="eggNOG" id="KOG2030">
    <property type="taxonomic scope" value="Eukaryota"/>
</dbReference>